<feature type="binding site" evidence="7">
    <location>
        <position position="284"/>
    </location>
    <ligand>
        <name>FMN</name>
        <dbReference type="ChEBI" id="CHEBI:58210"/>
    </ligand>
</feature>
<dbReference type="GO" id="GO:0004459">
    <property type="term" value="F:L-lactate dehydrogenase (NAD+) activity"/>
    <property type="evidence" value="ECO:0007669"/>
    <property type="project" value="TreeGrafter"/>
</dbReference>
<dbReference type="AlphaFoldDB" id="A0A6J5K4P5"/>
<evidence type="ECO:0000259" key="8">
    <source>
        <dbReference type="PROSITE" id="PS51349"/>
    </source>
</evidence>
<evidence type="ECO:0000256" key="3">
    <source>
        <dbReference type="ARBA" id="ARBA00022643"/>
    </source>
</evidence>
<feature type="binding site" evidence="7">
    <location>
        <position position="137"/>
    </location>
    <ligand>
        <name>FMN</name>
        <dbReference type="ChEBI" id="CHEBI:58210"/>
    </ligand>
</feature>
<dbReference type="InterPro" id="IPR012133">
    <property type="entry name" value="Alpha-hydoxy_acid_DH_FMN"/>
</dbReference>
<dbReference type="RefSeq" id="WP_015003017.1">
    <property type="nucleotide sequence ID" value="NZ_CADILN010000002.1"/>
</dbReference>
<protein>
    <submittedName>
        <fullName evidence="9">(S)-mandelate dehydrogenase</fullName>
        <ecNumber evidence="9">1.1.99.31</ecNumber>
    </submittedName>
</protein>
<dbReference type="InterPro" id="IPR008259">
    <property type="entry name" value="FMN_hydac_DH_AS"/>
</dbReference>
<dbReference type="GO" id="GO:0009060">
    <property type="term" value="P:aerobic respiration"/>
    <property type="evidence" value="ECO:0007669"/>
    <property type="project" value="TreeGrafter"/>
</dbReference>
<dbReference type="EMBL" id="CADILN010000002">
    <property type="protein sequence ID" value="CAB4048786.1"/>
    <property type="molecule type" value="Genomic_DNA"/>
</dbReference>
<dbReference type="PROSITE" id="PS00557">
    <property type="entry name" value="FMN_HYDROXY_ACID_DH_1"/>
    <property type="match status" value="1"/>
</dbReference>
<proteinExistence type="inferred from homology"/>
<evidence type="ECO:0000313" key="9">
    <source>
        <dbReference type="EMBL" id="CAB4048786.1"/>
    </source>
</evidence>
<dbReference type="GO" id="GO:0010181">
    <property type="term" value="F:FMN binding"/>
    <property type="evidence" value="ECO:0007669"/>
    <property type="project" value="InterPro"/>
</dbReference>
<dbReference type="CDD" id="cd02809">
    <property type="entry name" value="alpha_hydroxyacid_oxid_FMN"/>
    <property type="match status" value="1"/>
</dbReference>
<dbReference type="InterPro" id="IPR013785">
    <property type="entry name" value="Aldolase_TIM"/>
</dbReference>
<dbReference type="Pfam" id="PF01070">
    <property type="entry name" value="FMN_dh"/>
    <property type="match status" value="1"/>
</dbReference>
<sequence>MANGAINRRLTGALSIGDLRKLAQRALPRVLFDYVEGGPDDERGIVHNREVFNRWALVPRYMQDVSDRSTATSILETRHSAPFGVSPTGFAGLLRPRADLMLARAANEAGLPFVLSGVSNATLESVAAEIGEALWFQLYPSRDRQISDDMVRRAGSAGVTHLVVTVDLPVTSNRERDARNGFGFPPALTPSGYLEAMTHPAWCLRYLTSGGAPLFANWTEYASENPSASDVARLIKSNSPAMFTWSDVRRLRDSWPHKLIVKGILHPDDALNAQRHGVDAVIISNHGGRQLDRAIASINALPLIRREVGDDFPLMIDGGVRRGSDIAIALCLGANFVFVGRPTLYGVAAGGEAGACRAIQILRTEFDRVMGQLGATRPEILDTSFLADSYCAAGSLRNA</sequence>
<evidence type="ECO:0000256" key="5">
    <source>
        <dbReference type="ARBA" id="ARBA00024042"/>
    </source>
</evidence>
<dbReference type="Proteomes" id="UP000494102">
    <property type="component" value="Unassembled WGS sequence"/>
</dbReference>
<dbReference type="InterPro" id="IPR037396">
    <property type="entry name" value="FMN_HAD"/>
</dbReference>
<gene>
    <name evidence="9" type="primary">mdlB_2</name>
    <name evidence="9" type="ORF">LMG9964_02427</name>
</gene>
<comment type="cofactor">
    <cofactor evidence="1">
        <name>FMN</name>
        <dbReference type="ChEBI" id="CHEBI:58210"/>
    </cofactor>
</comment>
<comment type="similarity">
    <text evidence="5">Belongs to the FMN-dependent alpha-hydroxy acid dehydrogenase family.</text>
</comment>
<accession>A0A6J5K4P5</accession>
<feature type="domain" description="FMN hydroxy acid dehydrogenase" evidence="8">
    <location>
        <begin position="8"/>
        <end position="391"/>
    </location>
</feature>
<dbReference type="GeneID" id="27797415"/>
<dbReference type="GO" id="GO:0005886">
    <property type="term" value="C:plasma membrane"/>
    <property type="evidence" value="ECO:0007669"/>
    <property type="project" value="TreeGrafter"/>
</dbReference>
<evidence type="ECO:0000256" key="6">
    <source>
        <dbReference type="PIRSR" id="PIRSR000138-1"/>
    </source>
</evidence>
<dbReference type="EC" id="1.1.99.31" evidence="9"/>
<dbReference type="PANTHER" id="PTHR10578">
    <property type="entry name" value="S -2-HYDROXY-ACID OXIDASE-RELATED"/>
    <property type="match status" value="1"/>
</dbReference>
<dbReference type="SUPFAM" id="SSF51395">
    <property type="entry name" value="FMN-linked oxidoreductases"/>
    <property type="match status" value="1"/>
</dbReference>
<evidence type="ECO:0000256" key="1">
    <source>
        <dbReference type="ARBA" id="ARBA00001917"/>
    </source>
</evidence>
<feature type="binding site" evidence="7">
    <location>
        <position position="139"/>
    </location>
    <ligand>
        <name>glyoxylate</name>
        <dbReference type="ChEBI" id="CHEBI:36655"/>
    </ligand>
</feature>
<dbReference type="Gene3D" id="3.20.20.70">
    <property type="entry name" value="Aldolase class I"/>
    <property type="match status" value="1"/>
</dbReference>
<feature type="binding site" evidence="7">
    <location>
        <position position="286"/>
    </location>
    <ligand>
        <name>glyoxylate</name>
        <dbReference type="ChEBI" id="CHEBI:36655"/>
    </ligand>
</feature>
<dbReference type="PROSITE" id="PS51349">
    <property type="entry name" value="FMN_HYDROXY_ACID_DH_2"/>
    <property type="match status" value="1"/>
</dbReference>
<evidence type="ECO:0000256" key="2">
    <source>
        <dbReference type="ARBA" id="ARBA00022630"/>
    </source>
</evidence>
<keyword evidence="2 7" id="KW-0285">Flavoprotein</keyword>
<keyword evidence="3 7" id="KW-0288">FMN</keyword>
<feature type="binding site" evidence="7">
    <location>
        <begin position="87"/>
        <end position="89"/>
    </location>
    <ligand>
        <name>FMN</name>
        <dbReference type="ChEBI" id="CHEBI:58210"/>
    </ligand>
</feature>
<feature type="binding site" evidence="7">
    <location>
        <position position="289"/>
    </location>
    <ligand>
        <name>glyoxylate</name>
        <dbReference type="ChEBI" id="CHEBI:36655"/>
    </ligand>
</feature>
<organism evidence="9 10">
    <name type="scientific">Paraburkholderia phenoliruptrix</name>
    <dbReference type="NCBI Taxonomy" id="252970"/>
    <lineage>
        <taxon>Bacteria</taxon>
        <taxon>Pseudomonadati</taxon>
        <taxon>Pseudomonadota</taxon>
        <taxon>Betaproteobacteria</taxon>
        <taxon>Burkholderiales</taxon>
        <taxon>Burkholderiaceae</taxon>
        <taxon>Paraburkholderia</taxon>
    </lineage>
</organism>
<evidence type="ECO:0000313" key="10">
    <source>
        <dbReference type="Proteomes" id="UP000494102"/>
    </source>
</evidence>
<dbReference type="GO" id="GO:0033720">
    <property type="term" value="F:(S)-mandelate dehydrogenase activity"/>
    <property type="evidence" value="ECO:0007669"/>
    <property type="project" value="UniProtKB-EC"/>
</dbReference>
<feature type="binding site" evidence="7">
    <location>
        <begin position="317"/>
        <end position="321"/>
    </location>
    <ligand>
        <name>FMN</name>
        <dbReference type="ChEBI" id="CHEBI:58210"/>
    </ligand>
</feature>
<feature type="binding site" evidence="7">
    <location>
        <position position="174"/>
    </location>
    <ligand>
        <name>glyoxylate</name>
        <dbReference type="ChEBI" id="CHEBI:36655"/>
    </ligand>
</feature>
<feature type="binding site" evidence="7">
    <location>
        <begin position="340"/>
        <end position="341"/>
    </location>
    <ligand>
        <name>FMN</name>
        <dbReference type="ChEBI" id="CHEBI:58210"/>
    </ligand>
</feature>
<feature type="binding site" evidence="7">
    <location>
        <position position="262"/>
    </location>
    <ligand>
        <name>FMN</name>
        <dbReference type="ChEBI" id="CHEBI:58210"/>
    </ligand>
</feature>
<name>A0A6J5K4P5_9BURK</name>
<dbReference type="PIRSF" id="PIRSF000138">
    <property type="entry name" value="Al-hdrx_acd_dh"/>
    <property type="match status" value="1"/>
</dbReference>
<dbReference type="FunFam" id="3.20.20.70:FF:000029">
    <property type="entry name" value="L-lactate dehydrogenase"/>
    <property type="match status" value="1"/>
</dbReference>
<feature type="binding site" evidence="7">
    <location>
        <position position="34"/>
    </location>
    <ligand>
        <name>glyoxylate</name>
        <dbReference type="ChEBI" id="CHEBI:36655"/>
    </ligand>
</feature>
<keyword evidence="4 9" id="KW-0560">Oxidoreductase</keyword>
<feature type="binding site" evidence="7">
    <location>
        <position position="116"/>
    </location>
    <ligand>
        <name>FMN</name>
        <dbReference type="ChEBI" id="CHEBI:58210"/>
    </ligand>
</feature>
<dbReference type="PANTHER" id="PTHR10578:SF107">
    <property type="entry name" value="2-HYDROXYACID OXIDASE 1"/>
    <property type="match status" value="1"/>
</dbReference>
<reference evidence="9 10" key="1">
    <citation type="submission" date="2020-04" db="EMBL/GenBank/DDBJ databases">
        <authorList>
            <person name="De Canck E."/>
        </authorList>
    </citation>
    <scope>NUCLEOTIDE SEQUENCE [LARGE SCALE GENOMIC DNA]</scope>
    <source>
        <strain evidence="9 10">LMG 9964</strain>
    </source>
</reference>
<evidence type="ECO:0000256" key="7">
    <source>
        <dbReference type="PIRSR" id="PIRSR000138-2"/>
    </source>
</evidence>
<feature type="active site" description="Proton acceptor" evidence="6">
    <location>
        <position position="286"/>
    </location>
</feature>
<evidence type="ECO:0000256" key="4">
    <source>
        <dbReference type="ARBA" id="ARBA00023002"/>
    </source>
</evidence>
<dbReference type="InterPro" id="IPR000262">
    <property type="entry name" value="FMN-dep_DH"/>
</dbReference>
<feature type="binding site" evidence="7">
    <location>
        <position position="165"/>
    </location>
    <ligand>
        <name>FMN</name>
        <dbReference type="ChEBI" id="CHEBI:58210"/>
    </ligand>
</feature>